<dbReference type="PRINTS" id="PR00181">
    <property type="entry name" value="MALTOSEBP"/>
</dbReference>
<keyword evidence="4 5" id="KW-0732">Signal</keyword>
<dbReference type="Proteomes" id="UP000070456">
    <property type="component" value="Unassembled WGS sequence"/>
</dbReference>
<dbReference type="Pfam" id="PF13416">
    <property type="entry name" value="SBP_bac_8"/>
    <property type="match status" value="1"/>
</dbReference>
<name>A0A140LC34_9FIRM</name>
<gene>
    <name evidence="6" type="primary">malE_1</name>
    <name evidence="6" type="ORF">AN619_02970</name>
</gene>
<evidence type="ECO:0000256" key="1">
    <source>
        <dbReference type="ARBA" id="ARBA00008520"/>
    </source>
</evidence>
<dbReference type="AlphaFoldDB" id="A0A140LC34"/>
<accession>A0A140LC34</accession>
<comment type="caution">
    <text evidence="6">The sequence shown here is derived from an EMBL/GenBank/DDBJ whole genome shotgun (WGS) entry which is preliminary data.</text>
</comment>
<dbReference type="GO" id="GO:0042956">
    <property type="term" value="P:maltodextrin transmembrane transport"/>
    <property type="evidence" value="ECO:0007669"/>
    <property type="project" value="TreeGrafter"/>
</dbReference>
<dbReference type="CDD" id="cd13586">
    <property type="entry name" value="PBP2_Maltose_binding_like"/>
    <property type="match status" value="1"/>
</dbReference>
<dbReference type="SUPFAM" id="SSF53850">
    <property type="entry name" value="Periplasmic binding protein-like II"/>
    <property type="match status" value="1"/>
</dbReference>
<sequence>MKKVKKLFSIILAMVLLLGMLAGCGKSDDTAVQPQSTETKEVKLTIWHSWTGAEEEALQEAINRYKEKHPNVAFELLYTPNDNFKDKVIASLQTGDGPDLFFGAHDWVGVMATGDLIEPIDAYVADVKDSYIESTYNIASLNGKHYGFPLSMEAVVLIYNKNLVDTPPKTISEMVEIAKANTKDGKWGLVVDLNNTFYNTYGFIESFGGSAFQEDGVTPNLDSQGFIDYLNFWSKLINEDKIIPKELDYGTAQALFLEGKAAFWINGPWCFGDIEKAGINWGAVVLPKNDMTGRDAKPFVGGKMAFLPKSSKNKEEAAKFAKFLTSGEIEQMFNEKVGTVPASKDVKLEKWTDQLISEAAALGTPMPVVPEMNQVWQPAKDAIAAVVNSGRPAVEEAKKANAVIIENIKSMKGE</sequence>
<dbReference type="RefSeq" id="WP_068554381.1">
    <property type="nucleotide sequence ID" value="NZ_LOEE01000007.1"/>
</dbReference>
<dbReference type="PANTHER" id="PTHR30061:SF50">
    <property type="entry name" value="MALTOSE_MALTODEXTRIN-BINDING PERIPLASMIC PROTEIN"/>
    <property type="match status" value="1"/>
</dbReference>
<dbReference type="STRING" id="520762.AN619_02970"/>
<dbReference type="GO" id="GO:0055052">
    <property type="term" value="C:ATP-binding cassette (ABC) transporter complex, substrate-binding subunit-containing"/>
    <property type="evidence" value="ECO:0007669"/>
    <property type="project" value="TreeGrafter"/>
</dbReference>
<dbReference type="Gene3D" id="3.40.190.10">
    <property type="entry name" value="Periplasmic binding protein-like II"/>
    <property type="match status" value="2"/>
</dbReference>
<dbReference type="EMBL" id="LOEE01000007">
    <property type="protein sequence ID" value="KXG78109.1"/>
    <property type="molecule type" value="Genomic_DNA"/>
</dbReference>
<evidence type="ECO:0000256" key="5">
    <source>
        <dbReference type="RuleBase" id="RU365005"/>
    </source>
</evidence>
<evidence type="ECO:0000313" key="6">
    <source>
        <dbReference type="EMBL" id="KXG78109.1"/>
    </source>
</evidence>
<comment type="similarity">
    <text evidence="1 5">Belongs to the bacterial solute-binding protein 1 family.</text>
</comment>
<dbReference type="PROSITE" id="PS51257">
    <property type="entry name" value="PROKAR_LIPOPROTEIN"/>
    <property type="match status" value="1"/>
</dbReference>
<keyword evidence="5" id="KW-0472">Membrane</keyword>
<feature type="chain" id="PRO_5039759232" description="Maltodextrin-binding protein" evidence="5">
    <location>
        <begin position="23"/>
        <end position="414"/>
    </location>
</feature>
<keyword evidence="3 5" id="KW-0762">Sugar transport</keyword>
<keyword evidence="5" id="KW-0449">Lipoprotein</keyword>
<dbReference type="InterPro" id="IPR006059">
    <property type="entry name" value="SBP"/>
</dbReference>
<keyword evidence="7" id="KW-1185">Reference proteome</keyword>
<dbReference type="GO" id="GO:0015768">
    <property type="term" value="P:maltose transport"/>
    <property type="evidence" value="ECO:0007669"/>
    <property type="project" value="TreeGrafter"/>
</dbReference>
<dbReference type="PATRIC" id="fig|520762.4.peg.332"/>
<dbReference type="PANTHER" id="PTHR30061">
    <property type="entry name" value="MALTOSE-BINDING PERIPLASMIC PROTEIN"/>
    <property type="match status" value="1"/>
</dbReference>
<dbReference type="OrthoDB" id="9766758at2"/>
<proteinExistence type="inferred from homology"/>
<reference evidence="6 7" key="1">
    <citation type="submission" date="2015-12" db="EMBL/GenBank/DDBJ databases">
        <title>Draft genome sequence of the thermoanaerobe Thermotalea metallivorans, an isolate from the runoff channel of the Great Artesian Basin, Australia.</title>
        <authorList>
            <person name="Patel B.K."/>
        </authorList>
    </citation>
    <scope>NUCLEOTIDE SEQUENCE [LARGE SCALE GENOMIC DNA]</scope>
    <source>
        <strain evidence="6 7">B2-1</strain>
    </source>
</reference>
<evidence type="ECO:0000256" key="4">
    <source>
        <dbReference type="ARBA" id="ARBA00022729"/>
    </source>
</evidence>
<evidence type="ECO:0000256" key="3">
    <source>
        <dbReference type="ARBA" id="ARBA00022597"/>
    </source>
</evidence>
<protein>
    <recommendedName>
        <fullName evidence="5">Maltodextrin-binding protein</fullName>
    </recommendedName>
</protein>
<dbReference type="InterPro" id="IPR006060">
    <property type="entry name" value="Maltose/Cyclodextrin-bd"/>
</dbReference>
<organism evidence="6 7">
    <name type="scientific">Thermotalea metallivorans</name>
    <dbReference type="NCBI Taxonomy" id="520762"/>
    <lineage>
        <taxon>Bacteria</taxon>
        <taxon>Bacillati</taxon>
        <taxon>Bacillota</taxon>
        <taxon>Clostridia</taxon>
        <taxon>Peptostreptococcales</taxon>
        <taxon>Thermotaleaceae</taxon>
        <taxon>Thermotalea</taxon>
    </lineage>
</organism>
<evidence type="ECO:0000256" key="2">
    <source>
        <dbReference type="ARBA" id="ARBA00022448"/>
    </source>
</evidence>
<evidence type="ECO:0000313" key="7">
    <source>
        <dbReference type="Proteomes" id="UP000070456"/>
    </source>
</evidence>
<feature type="signal peptide" evidence="5">
    <location>
        <begin position="1"/>
        <end position="22"/>
    </location>
</feature>
<dbReference type="GO" id="GO:1901982">
    <property type="term" value="F:maltose binding"/>
    <property type="evidence" value="ECO:0007669"/>
    <property type="project" value="TreeGrafter"/>
</dbReference>
<keyword evidence="5" id="KW-1003">Cell membrane</keyword>
<keyword evidence="2 5" id="KW-0813">Transport</keyword>
<comment type="subcellular location">
    <subcellularLocation>
        <location evidence="5">Cell membrane</location>
        <topology evidence="5">Lipid-anchor</topology>
    </subcellularLocation>
</comment>
<dbReference type="GO" id="GO:0015144">
    <property type="term" value="F:carbohydrate transmembrane transporter activity"/>
    <property type="evidence" value="ECO:0007669"/>
    <property type="project" value="InterPro"/>
</dbReference>